<feature type="region of interest" description="Disordered" evidence="1">
    <location>
        <begin position="309"/>
        <end position="439"/>
    </location>
</feature>
<feature type="compositionally biased region" description="Basic and acidic residues" evidence="1">
    <location>
        <begin position="423"/>
        <end position="432"/>
    </location>
</feature>
<feature type="compositionally biased region" description="Pro residues" evidence="1">
    <location>
        <begin position="358"/>
        <end position="373"/>
    </location>
</feature>
<dbReference type="Proteomes" id="UP001519460">
    <property type="component" value="Unassembled WGS sequence"/>
</dbReference>
<reference evidence="2 3" key="1">
    <citation type="journal article" date="2023" name="Sci. Data">
        <title>Genome assembly of the Korean intertidal mud-creeper Batillaria attramentaria.</title>
        <authorList>
            <person name="Patra A.K."/>
            <person name="Ho P.T."/>
            <person name="Jun S."/>
            <person name="Lee S.J."/>
            <person name="Kim Y."/>
            <person name="Won Y.J."/>
        </authorList>
    </citation>
    <scope>NUCLEOTIDE SEQUENCE [LARGE SCALE GENOMIC DNA]</scope>
    <source>
        <strain evidence="2">Wonlab-2016</strain>
    </source>
</reference>
<proteinExistence type="predicted"/>
<feature type="compositionally biased region" description="Polar residues" evidence="1">
    <location>
        <begin position="107"/>
        <end position="125"/>
    </location>
</feature>
<feature type="region of interest" description="Disordered" evidence="1">
    <location>
        <begin position="106"/>
        <end position="125"/>
    </location>
</feature>
<keyword evidence="3" id="KW-1185">Reference proteome</keyword>
<protein>
    <submittedName>
        <fullName evidence="2">Uncharacterized protein</fullName>
    </submittedName>
</protein>
<feature type="region of interest" description="Disordered" evidence="1">
    <location>
        <begin position="474"/>
        <end position="510"/>
    </location>
</feature>
<evidence type="ECO:0000313" key="3">
    <source>
        <dbReference type="Proteomes" id="UP001519460"/>
    </source>
</evidence>
<name>A0ABD0J8S0_9CAEN</name>
<accession>A0ABD0J8S0</accession>
<sequence>MCAVLQAAAYNLLLEQRGRDVEGQDVRYYLAYAPTLPAAAGPTGECQYFTTFSHGDVASDNDREYSCTCFVKDDRRACASLSQGLPPNLPLDWPPDLPLPLLPPSVTAGSHCQPDQQQCSRSATPGGTTLHGHHIHLGSRTSVQRPASYVNYMYFQNCFSKPLQPRMPVAHQHGSATSRDCSPIREECCWDCGAPTVSPVALAVAGTDSLSIRERSSLECDVPTISPFSVDNICKYSLPTSNRAVLECGVDAVSVGDTHQEWSCSECGATRVSPAGGGDACQDVLSEALLDGTGGENSLKEQQVFLTDTSQEGDLSQRSSPLPGGTSSSSTHSSVSHTDQPVNKQADSNTENQCSPPHQSPPPPSLQSPPPPDIFHSGDTEPDVYHCVGGERDGYHCVGSQSDTGEQSEGACENSKSATQEVSADKEPHTSDSCKSSPGKRTIDIVTWSCLSHVDTSEDSDSLSLASSAYKYRATGQKGHHTGRGGFRSQRKPLDKNRPCPSKRSPPHPTLISFKERIQLTAEEKECWHPKNRYGFRPQLQRSRCPSQANCSPVSVYSIGGRQPLTSSSTSKQNHPLYKSINTELRNRIASYSAMFRQRPVSNPSSSYSAMFRQRPVSNPSSSYSAMFRQRPVSNPSSSYSATFKEMPVSHSSFDLNRRNPDVGHPNYDARYLNRDAAYLNRDAAHLNCDPSYLNQDPNYLNRDASYLNPDGSYLNFGVGVGGGSRRERQEQVLRSAPHLSPQIMRKKNAQQREADLTAHYCNSRTRRMVTGSRLSGTDQKWMSMGCPSEMVVDGKSCWLQYMGRKHLSNDYYAMCTRRPHDNQ</sequence>
<feature type="compositionally biased region" description="Low complexity" evidence="1">
    <location>
        <begin position="319"/>
        <end position="337"/>
    </location>
</feature>
<feature type="compositionally biased region" description="Polar residues" evidence="1">
    <location>
        <begin position="338"/>
        <end position="354"/>
    </location>
</feature>
<feature type="compositionally biased region" description="Polar residues" evidence="1">
    <location>
        <begin position="309"/>
        <end position="318"/>
    </location>
</feature>
<dbReference type="AlphaFoldDB" id="A0ABD0J8S0"/>
<gene>
    <name evidence="2" type="ORF">BaRGS_00037444</name>
</gene>
<evidence type="ECO:0000313" key="2">
    <source>
        <dbReference type="EMBL" id="KAK7466007.1"/>
    </source>
</evidence>
<dbReference type="EMBL" id="JACVVK020000561">
    <property type="protein sequence ID" value="KAK7466007.1"/>
    <property type="molecule type" value="Genomic_DNA"/>
</dbReference>
<evidence type="ECO:0000256" key="1">
    <source>
        <dbReference type="SAM" id="MobiDB-lite"/>
    </source>
</evidence>
<comment type="caution">
    <text evidence="2">The sequence shown here is derived from an EMBL/GenBank/DDBJ whole genome shotgun (WGS) entry which is preliminary data.</text>
</comment>
<organism evidence="2 3">
    <name type="scientific">Batillaria attramentaria</name>
    <dbReference type="NCBI Taxonomy" id="370345"/>
    <lineage>
        <taxon>Eukaryota</taxon>
        <taxon>Metazoa</taxon>
        <taxon>Spiralia</taxon>
        <taxon>Lophotrochozoa</taxon>
        <taxon>Mollusca</taxon>
        <taxon>Gastropoda</taxon>
        <taxon>Caenogastropoda</taxon>
        <taxon>Sorbeoconcha</taxon>
        <taxon>Cerithioidea</taxon>
        <taxon>Batillariidae</taxon>
        <taxon>Batillaria</taxon>
    </lineage>
</organism>